<evidence type="ECO:0000313" key="2">
    <source>
        <dbReference type="Proteomes" id="UP000187203"/>
    </source>
</evidence>
<sequence length="87" mass="9773">MGVSSSSKVLSIKADARRIAELWLIINSRNGSLALFTLQTLWRSRRRRTFSNPASIAEQDMNPSAMMHVGGCRLIPSVSWLRETNNL</sequence>
<comment type="caution">
    <text evidence="1">The sequence shown here is derived from an EMBL/GenBank/DDBJ whole genome shotgun (WGS) entry which is preliminary data.</text>
</comment>
<gene>
    <name evidence="1" type="ORF">COLO4_14670</name>
</gene>
<protein>
    <submittedName>
        <fullName evidence="1">Uncharacterized protein</fullName>
    </submittedName>
</protein>
<reference evidence="2" key="1">
    <citation type="submission" date="2013-09" db="EMBL/GenBank/DDBJ databases">
        <title>Corchorus olitorius genome sequencing.</title>
        <authorList>
            <person name="Alam M."/>
            <person name="Haque M.S."/>
            <person name="Islam M.S."/>
            <person name="Emdad E.M."/>
            <person name="Islam M.M."/>
            <person name="Ahmed B."/>
            <person name="Halim A."/>
            <person name="Hossen Q.M.M."/>
            <person name="Hossain M.Z."/>
            <person name="Ahmed R."/>
            <person name="Khan M.M."/>
            <person name="Islam R."/>
            <person name="Rashid M.M."/>
            <person name="Khan S.A."/>
            <person name="Rahman M.S."/>
            <person name="Alam M."/>
            <person name="Yahiya A.S."/>
            <person name="Khan M.S."/>
            <person name="Azam M.S."/>
            <person name="Haque T."/>
            <person name="Lashkar M.Z.H."/>
            <person name="Akhand A.I."/>
            <person name="Morshed G."/>
            <person name="Roy S."/>
            <person name="Uddin K.S."/>
            <person name="Rabeya T."/>
            <person name="Hossain A.S."/>
            <person name="Chowdhury A."/>
            <person name="Snigdha A.R."/>
            <person name="Mortoza M.S."/>
            <person name="Matin S.A."/>
            <person name="Hoque S.M.E."/>
            <person name="Islam M.K."/>
            <person name="Roy D.K."/>
            <person name="Haider R."/>
            <person name="Moosa M.M."/>
            <person name="Elias S.M."/>
            <person name="Hasan A.M."/>
            <person name="Jahan S."/>
            <person name="Shafiuddin M."/>
            <person name="Mahmood N."/>
            <person name="Shommy N.S."/>
        </authorList>
    </citation>
    <scope>NUCLEOTIDE SEQUENCE [LARGE SCALE GENOMIC DNA]</scope>
    <source>
        <strain evidence="2">cv. O-4</strain>
    </source>
</reference>
<accession>A0A1R3JRJ4</accession>
<dbReference type="Proteomes" id="UP000187203">
    <property type="component" value="Unassembled WGS sequence"/>
</dbReference>
<name>A0A1R3JRJ4_9ROSI</name>
<keyword evidence="2" id="KW-1185">Reference proteome</keyword>
<dbReference type="EMBL" id="AWUE01015449">
    <property type="protein sequence ID" value="OMO97361.1"/>
    <property type="molecule type" value="Genomic_DNA"/>
</dbReference>
<evidence type="ECO:0000313" key="1">
    <source>
        <dbReference type="EMBL" id="OMO97361.1"/>
    </source>
</evidence>
<organism evidence="1 2">
    <name type="scientific">Corchorus olitorius</name>
    <dbReference type="NCBI Taxonomy" id="93759"/>
    <lineage>
        <taxon>Eukaryota</taxon>
        <taxon>Viridiplantae</taxon>
        <taxon>Streptophyta</taxon>
        <taxon>Embryophyta</taxon>
        <taxon>Tracheophyta</taxon>
        <taxon>Spermatophyta</taxon>
        <taxon>Magnoliopsida</taxon>
        <taxon>eudicotyledons</taxon>
        <taxon>Gunneridae</taxon>
        <taxon>Pentapetalae</taxon>
        <taxon>rosids</taxon>
        <taxon>malvids</taxon>
        <taxon>Malvales</taxon>
        <taxon>Malvaceae</taxon>
        <taxon>Grewioideae</taxon>
        <taxon>Apeibeae</taxon>
        <taxon>Corchorus</taxon>
    </lineage>
</organism>
<dbReference type="AlphaFoldDB" id="A0A1R3JRJ4"/>
<proteinExistence type="predicted"/>